<comment type="similarity">
    <text evidence="1">Belongs to the IST1 family.</text>
</comment>
<dbReference type="Gene3D" id="1.20.1260.60">
    <property type="entry name" value="Vacuolar protein sorting-associated protein Ist1"/>
    <property type="match status" value="1"/>
</dbReference>
<reference evidence="2" key="1">
    <citation type="submission" date="2023-02" db="EMBL/GenBank/DDBJ databases">
        <title>Genome of toxic invasive species Heracleum sosnowskyi carries increased number of genes despite the absence of recent whole-genome duplications.</title>
        <authorList>
            <person name="Schelkunov M."/>
            <person name="Shtratnikova V."/>
            <person name="Makarenko M."/>
            <person name="Klepikova A."/>
            <person name="Omelchenko D."/>
            <person name="Novikova G."/>
            <person name="Obukhova E."/>
            <person name="Bogdanov V."/>
            <person name="Penin A."/>
            <person name="Logacheva M."/>
        </authorList>
    </citation>
    <scope>NUCLEOTIDE SEQUENCE</scope>
    <source>
        <strain evidence="2">Hsosn_3</strain>
        <tissue evidence="2">Leaf</tissue>
    </source>
</reference>
<dbReference type="InterPro" id="IPR005061">
    <property type="entry name" value="Ist1"/>
</dbReference>
<reference evidence="2" key="2">
    <citation type="submission" date="2023-05" db="EMBL/GenBank/DDBJ databases">
        <authorList>
            <person name="Schelkunov M.I."/>
        </authorList>
    </citation>
    <scope>NUCLEOTIDE SEQUENCE</scope>
    <source>
        <strain evidence="2">Hsosn_3</strain>
        <tissue evidence="2">Leaf</tissue>
    </source>
</reference>
<sequence length="138" mass="15660">MGRKIDALLGRMFKTYKFKHVVSLPISRLSVLEKQQKARMSVTSLISLSYLTLVIMNVLSIGLSKGCPEELKEAVSSLIYAFTRRGEFPELQEMHAMFTSRFGKEFVARGVELHNNCKFNTKMVVKLSTRQPDLESGI</sequence>
<organism evidence="2 3">
    <name type="scientific">Heracleum sosnowskyi</name>
    <dbReference type="NCBI Taxonomy" id="360622"/>
    <lineage>
        <taxon>Eukaryota</taxon>
        <taxon>Viridiplantae</taxon>
        <taxon>Streptophyta</taxon>
        <taxon>Embryophyta</taxon>
        <taxon>Tracheophyta</taxon>
        <taxon>Spermatophyta</taxon>
        <taxon>Magnoliopsida</taxon>
        <taxon>eudicotyledons</taxon>
        <taxon>Gunneridae</taxon>
        <taxon>Pentapetalae</taxon>
        <taxon>asterids</taxon>
        <taxon>campanulids</taxon>
        <taxon>Apiales</taxon>
        <taxon>Apiaceae</taxon>
        <taxon>Apioideae</taxon>
        <taxon>apioid superclade</taxon>
        <taxon>Tordylieae</taxon>
        <taxon>Tordyliinae</taxon>
        <taxon>Heracleum</taxon>
    </lineage>
</organism>
<name>A0AAD8IBQ4_9APIA</name>
<protein>
    <submittedName>
        <fullName evidence="2">Uncharacterized protein</fullName>
    </submittedName>
</protein>
<comment type="caution">
    <text evidence="2">The sequence shown here is derived from an EMBL/GenBank/DDBJ whole genome shotgun (WGS) entry which is preliminary data.</text>
</comment>
<gene>
    <name evidence="2" type="ORF">POM88_027799</name>
</gene>
<keyword evidence="3" id="KW-1185">Reference proteome</keyword>
<dbReference type="EMBL" id="JAUIZM010000006">
    <property type="protein sequence ID" value="KAK1381055.1"/>
    <property type="molecule type" value="Genomic_DNA"/>
</dbReference>
<accession>A0AAD8IBQ4</accession>
<evidence type="ECO:0000313" key="2">
    <source>
        <dbReference type="EMBL" id="KAK1381055.1"/>
    </source>
</evidence>
<dbReference type="Proteomes" id="UP001237642">
    <property type="component" value="Unassembled WGS sequence"/>
</dbReference>
<dbReference type="InterPro" id="IPR042277">
    <property type="entry name" value="IST1-like"/>
</dbReference>
<evidence type="ECO:0000313" key="3">
    <source>
        <dbReference type="Proteomes" id="UP001237642"/>
    </source>
</evidence>
<dbReference type="PANTHER" id="PTHR12161:SF16">
    <property type="entry name" value="REGULATOR OF VPS4 ACTIVITY IN THE MVB PATHWAY PROTEIN"/>
    <property type="match status" value="1"/>
</dbReference>
<dbReference type="Pfam" id="PF03398">
    <property type="entry name" value="Ist1"/>
    <property type="match status" value="1"/>
</dbReference>
<dbReference type="GO" id="GO:0015031">
    <property type="term" value="P:protein transport"/>
    <property type="evidence" value="ECO:0007669"/>
    <property type="project" value="InterPro"/>
</dbReference>
<dbReference type="AlphaFoldDB" id="A0AAD8IBQ4"/>
<dbReference type="PANTHER" id="PTHR12161">
    <property type="entry name" value="IST1 FAMILY MEMBER"/>
    <property type="match status" value="1"/>
</dbReference>
<evidence type="ECO:0000256" key="1">
    <source>
        <dbReference type="ARBA" id="ARBA00005536"/>
    </source>
</evidence>
<proteinExistence type="inferred from homology"/>